<feature type="compositionally biased region" description="Basic and acidic residues" evidence="1">
    <location>
        <begin position="57"/>
        <end position="70"/>
    </location>
</feature>
<accession>A0A177FML3</accession>
<feature type="region of interest" description="Disordered" evidence="1">
    <location>
        <begin position="50"/>
        <end position="70"/>
    </location>
</feature>
<comment type="caution">
    <text evidence="2">The sequence shown here is derived from an EMBL/GenBank/DDBJ whole genome shotgun (WGS) entry which is preliminary data.</text>
</comment>
<dbReference type="OrthoDB" id="5391496at2759"/>
<sequence>MNSIILRYDYESELLQDVIRETSLTPTDLVICSSKEDFLGQLVTQLHQGQVQSEVETPSHPEEVDTPSEERWSKPRHVLLSQILHVLSASQLVNLIFCPNIPILRGFLSGFISRTALPSTQPPGPIIVLNLLAMHHGTSEFTLQGLSQTLATAASAGHRTNRRVKLVECKDINDPFNPNRGPNLWQTEVQLLSAAIKIGEPGQSWGRRTISVMKFASRWFSAEGQNERHRQENDPVDWPRNSPEEEMIV</sequence>
<dbReference type="RefSeq" id="XP_022516878.1">
    <property type="nucleotide sequence ID" value="XM_022650875.1"/>
</dbReference>
<protein>
    <submittedName>
        <fullName evidence="2">Uncharacterized protein</fullName>
    </submittedName>
</protein>
<evidence type="ECO:0000256" key="1">
    <source>
        <dbReference type="SAM" id="MobiDB-lite"/>
    </source>
</evidence>
<dbReference type="Proteomes" id="UP000077002">
    <property type="component" value="Unassembled WGS sequence"/>
</dbReference>
<evidence type="ECO:0000313" key="2">
    <source>
        <dbReference type="EMBL" id="OAG44926.1"/>
    </source>
</evidence>
<evidence type="ECO:0000313" key="3">
    <source>
        <dbReference type="Proteomes" id="UP000077002"/>
    </source>
</evidence>
<dbReference type="EMBL" id="LVKK01000003">
    <property type="protein sequence ID" value="OAG44926.1"/>
    <property type="molecule type" value="Genomic_DNA"/>
</dbReference>
<keyword evidence="3" id="KW-1185">Reference proteome</keyword>
<feature type="region of interest" description="Disordered" evidence="1">
    <location>
        <begin position="223"/>
        <end position="249"/>
    </location>
</feature>
<name>A0A177FML3_9EURO</name>
<reference evidence="2 3" key="1">
    <citation type="submission" date="2016-03" db="EMBL/GenBank/DDBJ databases">
        <title>Draft genome sequence of the Fonsecaea monophora CBS 269.37.</title>
        <authorList>
            <person name="Bombassaro A."/>
            <person name="Vinicius W.A."/>
            <person name="De Hoog S."/>
            <person name="Sun J."/>
            <person name="Souza E.M."/>
            <person name="Raittz R.T."/>
            <person name="Costa F."/>
            <person name="Leao A.C."/>
            <person name="Tadra-Sfeir M.Z."/>
            <person name="Baura V."/>
            <person name="Balsanelli E."/>
            <person name="Pedrosa F.O."/>
            <person name="Moreno L.F."/>
            <person name="Steffens M.B."/>
            <person name="Xi L."/>
            <person name="Bocca A.L."/>
            <person name="Felipe M.S."/>
            <person name="Teixeira M."/>
            <person name="Telles Filho F.Q."/>
            <person name="Azevedo C.M."/>
            <person name="Gomes R."/>
            <person name="Vicente V.A."/>
        </authorList>
    </citation>
    <scope>NUCLEOTIDE SEQUENCE [LARGE SCALE GENOMIC DNA]</scope>
    <source>
        <strain evidence="2 3">CBS 269.37</strain>
    </source>
</reference>
<proteinExistence type="predicted"/>
<gene>
    <name evidence="2" type="ORF">AYO21_00888</name>
</gene>
<dbReference type="AlphaFoldDB" id="A0A177FML3"/>
<organism evidence="2 3">
    <name type="scientific">Fonsecaea monophora</name>
    <dbReference type="NCBI Taxonomy" id="254056"/>
    <lineage>
        <taxon>Eukaryota</taxon>
        <taxon>Fungi</taxon>
        <taxon>Dikarya</taxon>
        <taxon>Ascomycota</taxon>
        <taxon>Pezizomycotina</taxon>
        <taxon>Eurotiomycetes</taxon>
        <taxon>Chaetothyriomycetidae</taxon>
        <taxon>Chaetothyriales</taxon>
        <taxon>Herpotrichiellaceae</taxon>
        <taxon>Fonsecaea</taxon>
    </lineage>
</organism>
<dbReference type="GeneID" id="34596070"/>